<accession>A0A4P9WPJ4</accession>
<keyword evidence="2" id="KW-1185">Reference proteome</keyword>
<name>A0A4P9WPJ4_9FUNG</name>
<evidence type="ECO:0000313" key="1">
    <source>
        <dbReference type="EMBL" id="RKO94245.1"/>
    </source>
</evidence>
<sequence>MTVEVTLHVFILERIPMWDMPVAKPEFGGLGRMPHQARPSPPSLLTSLRPSPLPCGWMGPKVELENWVVFCHGVGRFAVSDSWQARREDHMVKRWMGGVAKGRSASPAKLVPSPWNVSIWRVKHPFPNPLLAADYLTHYCRANLLHNAAPLD</sequence>
<protein>
    <submittedName>
        <fullName evidence="1">Uncharacterized protein</fullName>
    </submittedName>
</protein>
<organism evidence="1 2">
    <name type="scientific">Blyttiomyces helicus</name>
    <dbReference type="NCBI Taxonomy" id="388810"/>
    <lineage>
        <taxon>Eukaryota</taxon>
        <taxon>Fungi</taxon>
        <taxon>Fungi incertae sedis</taxon>
        <taxon>Chytridiomycota</taxon>
        <taxon>Chytridiomycota incertae sedis</taxon>
        <taxon>Chytridiomycetes</taxon>
        <taxon>Chytridiomycetes incertae sedis</taxon>
        <taxon>Blyttiomyces</taxon>
    </lineage>
</organism>
<dbReference type="Proteomes" id="UP000269721">
    <property type="component" value="Unassembled WGS sequence"/>
</dbReference>
<dbReference type="EMBL" id="KZ993957">
    <property type="protein sequence ID" value="RKO94245.1"/>
    <property type="molecule type" value="Genomic_DNA"/>
</dbReference>
<gene>
    <name evidence="1" type="ORF">BDK51DRAFT_27590</name>
</gene>
<reference evidence="2" key="1">
    <citation type="journal article" date="2018" name="Nat. Microbiol.">
        <title>Leveraging single-cell genomics to expand the fungal tree of life.</title>
        <authorList>
            <person name="Ahrendt S.R."/>
            <person name="Quandt C.A."/>
            <person name="Ciobanu D."/>
            <person name="Clum A."/>
            <person name="Salamov A."/>
            <person name="Andreopoulos B."/>
            <person name="Cheng J.F."/>
            <person name="Woyke T."/>
            <person name="Pelin A."/>
            <person name="Henrissat B."/>
            <person name="Reynolds N.K."/>
            <person name="Benny G.L."/>
            <person name="Smith M.E."/>
            <person name="James T.Y."/>
            <person name="Grigoriev I.V."/>
        </authorList>
    </citation>
    <scope>NUCLEOTIDE SEQUENCE [LARGE SCALE GENOMIC DNA]</scope>
</reference>
<evidence type="ECO:0000313" key="2">
    <source>
        <dbReference type="Proteomes" id="UP000269721"/>
    </source>
</evidence>
<dbReference type="AlphaFoldDB" id="A0A4P9WPJ4"/>
<proteinExistence type="predicted"/>